<keyword evidence="1" id="KW-0347">Helicase</keyword>
<dbReference type="EMBL" id="JADILV010000024">
    <property type="protein sequence ID" value="MBO8483151.1"/>
    <property type="molecule type" value="Genomic_DNA"/>
</dbReference>
<gene>
    <name evidence="1" type="ORF">IAB75_03420</name>
</gene>
<dbReference type="SUPFAM" id="SSF52540">
    <property type="entry name" value="P-loop containing nucleoside triphosphate hydrolases"/>
    <property type="match status" value="1"/>
</dbReference>
<proteinExistence type="predicted"/>
<evidence type="ECO:0000313" key="2">
    <source>
        <dbReference type="Proteomes" id="UP000725002"/>
    </source>
</evidence>
<sequence>MEEIPSNCILSKGTTGCGATTLAIRQQGNAIITVPYVNLIKSKESQHGDILLGVYEGTGRDEILDYAKSHGTHKIMVTYDSLPKVIDILTDEGYDVLDGYQLVIDEWQVILNSYDFRPDAMQGLLKSAERFKDVIYMTATPVKQKYMPDEMKHLQRVKIQWQDEQKLRLHSVKTTSPARLAAELCENRTDEYNLHIFVNSVTMISRIIKYAGLKPDDVRIVCSKNRDSIATNQSKLGNAYRIADITDPVKPYNFYTSTAFEGCDIYDEKGLTVIVNDGHIVHSLLPVDTLFFQIAGRLRDSRYRDYIINIFSTTRKTEDVTYGEYVKASEKAFKEAEEYASRMNGNNDGADLAELYTNRRYVRVQDGRMIADRNMLNCDLMKHELQSVTYGNWGNLIDEIRASGIKIVKTEESNPDKPVKESASKKASFKDAFKRYCELKSASTIFPSAEQILIEKNKPLVKTAYDTLGESKVISLKYKVTDIRRELVKASTVTETEKIIRMVRQSLPYRKAIPRKEIAKVLQGIYDTLGIHRIAVATDLAK</sequence>
<accession>A0A940DRV7</accession>
<organism evidence="1 2">
    <name type="scientific">Candidatus Cryptobacteroides avicola</name>
    <dbReference type="NCBI Taxonomy" id="2840757"/>
    <lineage>
        <taxon>Bacteria</taxon>
        <taxon>Pseudomonadati</taxon>
        <taxon>Bacteroidota</taxon>
        <taxon>Bacteroidia</taxon>
        <taxon>Bacteroidales</taxon>
        <taxon>Candidatus Cryptobacteroides</taxon>
    </lineage>
</organism>
<dbReference type="InterPro" id="IPR027417">
    <property type="entry name" value="P-loop_NTPase"/>
</dbReference>
<dbReference type="Proteomes" id="UP000725002">
    <property type="component" value="Unassembled WGS sequence"/>
</dbReference>
<reference evidence="1" key="2">
    <citation type="journal article" date="2021" name="PeerJ">
        <title>Extensive microbial diversity within the chicken gut microbiome revealed by metagenomics and culture.</title>
        <authorList>
            <person name="Gilroy R."/>
            <person name="Ravi A."/>
            <person name="Getino M."/>
            <person name="Pursley I."/>
            <person name="Horton D.L."/>
            <person name="Alikhan N.F."/>
            <person name="Baker D."/>
            <person name="Gharbi K."/>
            <person name="Hall N."/>
            <person name="Watson M."/>
            <person name="Adriaenssens E.M."/>
            <person name="Foster-Nyarko E."/>
            <person name="Jarju S."/>
            <person name="Secka A."/>
            <person name="Antonio M."/>
            <person name="Oren A."/>
            <person name="Chaudhuri R.R."/>
            <person name="La Ragione R."/>
            <person name="Hildebrand F."/>
            <person name="Pallen M.J."/>
        </authorList>
    </citation>
    <scope>NUCLEOTIDE SEQUENCE</scope>
    <source>
        <strain evidence="1">G3-8215</strain>
    </source>
</reference>
<keyword evidence="1" id="KW-0067">ATP-binding</keyword>
<comment type="caution">
    <text evidence="1">The sequence shown here is derived from an EMBL/GenBank/DDBJ whole genome shotgun (WGS) entry which is preliminary data.</text>
</comment>
<reference evidence="1" key="1">
    <citation type="submission" date="2020-10" db="EMBL/GenBank/DDBJ databases">
        <authorList>
            <person name="Gilroy R."/>
        </authorList>
    </citation>
    <scope>NUCLEOTIDE SEQUENCE</scope>
    <source>
        <strain evidence="1">G3-8215</strain>
    </source>
</reference>
<evidence type="ECO:0000313" key="1">
    <source>
        <dbReference type="EMBL" id="MBO8483151.1"/>
    </source>
</evidence>
<dbReference type="GO" id="GO:0004386">
    <property type="term" value="F:helicase activity"/>
    <property type="evidence" value="ECO:0007669"/>
    <property type="project" value="UniProtKB-KW"/>
</dbReference>
<dbReference type="AlphaFoldDB" id="A0A940DRV7"/>
<protein>
    <submittedName>
        <fullName evidence="1">DEAD/DEAH box helicase family protein</fullName>
    </submittedName>
</protein>
<keyword evidence="1" id="KW-0378">Hydrolase</keyword>
<keyword evidence="1" id="KW-0547">Nucleotide-binding</keyword>
<name>A0A940DRV7_9BACT</name>